<accession>A0A9X3I7X4</accession>
<evidence type="ECO:0000313" key="2">
    <source>
        <dbReference type="EMBL" id="MCX3263635.1"/>
    </source>
</evidence>
<dbReference type="Pfam" id="PF00535">
    <property type="entry name" value="Glycos_transf_2"/>
    <property type="match status" value="1"/>
</dbReference>
<keyword evidence="3" id="KW-1185">Reference proteome</keyword>
<dbReference type="InterPro" id="IPR029044">
    <property type="entry name" value="Nucleotide-diphossugar_trans"/>
</dbReference>
<sequence length="267" mass="31571">MILSVIIPCYNHGQYVQEAIDSVLTYQDQPVEIIIIDDGSTDEFTISKIEELKQEGFKVIQHPNAGLAFSRNVGISAAQGKYILPLDADNKIKADYIRKALPVLENNEADIVYSRPIFFGDVTPDRIFSSREFDAVSLLYGNYIDACAIYRKDVWHKNIGYDEQMPYQGLEDWDFWLNSYFNDFSFRFIEQELYYYRILKNSMITKIVNDNSSEDYIFLKYKNQIIRMLQKLKSYELFFENDQKNYLRTSLKYFIRFFKKNGFRNNS</sequence>
<dbReference type="PANTHER" id="PTHR43685">
    <property type="entry name" value="GLYCOSYLTRANSFERASE"/>
    <property type="match status" value="1"/>
</dbReference>
<evidence type="ECO:0000259" key="1">
    <source>
        <dbReference type="Pfam" id="PF00535"/>
    </source>
</evidence>
<dbReference type="EMBL" id="JAPJUH010000001">
    <property type="protein sequence ID" value="MCX3263635.1"/>
    <property type="molecule type" value="Genomic_DNA"/>
</dbReference>
<organism evidence="2 3">
    <name type="scientific">Pedobacter agri</name>
    <dbReference type="NCBI Taxonomy" id="454586"/>
    <lineage>
        <taxon>Bacteria</taxon>
        <taxon>Pseudomonadati</taxon>
        <taxon>Bacteroidota</taxon>
        <taxon>Sphingobacteriia</taxon>
        <taxon>Sphingobacteriales</taxon>
        <taxon>Sphingobacteriaceae</taxon>
        <taxon>Pedobacter</taxon>
    </lineage>
</organism>
<proteinExistence type="predicted"/>
<comment type="caution">
    <text evidence="2">The sequence shown here is derived from an EMBL/GenBank/DDBJ whole genome shotgun (WGS) entry which is preliminary data.</text>
</comment>
<dbReference type="Gene3D" id="3.90.550.10">
    <property type="entry name" value="Spore Coat Polysaccharide Biosynthesis Protein SpsA, Chain A"/>
    <property type="match status" value="1"/>
</dbReference>
<gene>
    <name evidence="2" type="ORF">OQZ29_02705</name>
</gene>
<feature type="domain" description="Glycosyltransferase 2-like" evidence="1">
    <location>
        <begin position="4"/>
        <end position="152"/>
    </location>
</feature>
<dbReference type="Proteomes" id="UP001142592">
    <property type="component" value="Unassembled WGS sequence"/>
</dbReference>
<protein>
    <submittedName>
        <fullName evidence="2">Glycosyltransferase family 2 protein</fullName>
    </submittedName>
</protein>
<dbReference type="AlphaFoldDB" id="A0A9X3I7X4"/>
<reference evidence="2" key="1">
    <citation type="submission" date="2022-11" db="EMBL/GenBank/DDBJ databases">
        <authorList>
            <person name="Graham C."/>
            <person name="Newman J.D."/>
        </authorList>
    </citation>
    <scope>NUCLEOTIDE SEQUENCE</scope>
    <source>
        <strain evidence="2">DSM 19486</strain>
    </source>
</reference>
<evidence type="ECO:0000313" key="3">
    <source>
        <dbReference type="Proteomes" id="UP001142592"/>
    </source>
</evidence>
<dbReference type="InterPro" id="IPR050834">
    <property type="entry name" value="Glycosyltransf_2"/>
</dbReference>
<dbReference type="InterPro" id="IPR001173">
    <property type="entry name" value="Glyco_trans_2-like"/>
</dbReference>
<dbReference type="CDD" id="cd00761">
    <property type="entry name" value="Glyco_tranf_GTA_type"/>
    <property type="match status" value="1"/>
</dbReference>
<dbReference type="PANTHER" id="PTHR43685:SF2">
    <property type="entry name" value="GLYCOSYLTRANSFERASE 2-LIKE DOMAIN-CONTAINING PROTEIN"/>
    <property type="match status" value="1"/>
</dbReference>
<dbReference type="RefSeq" id="WP_266268430.1">
    <property type="nucleotide sequence ID" value="NZ_JAPJUH010000001.1"/>
</dbReference>
<dbReference type="SUPFAM" id="SSF53448">
    <property type="entry name" value="Nucleotide-diphospho-sugar transferases"/>
    <property type="match status" value="1"/>
</dbReference>
<name>A0A9X3I7X4_9SPHI</name>